<feature type="compositionally biased region" description="Polar residues" evidence="1">
    <location>
        <begin position="47"/>
        <end position="69"/>
    </location>
</feature>
<feature type="region of interest" description="Disordered" evidence="1">
    <location>
        <begin position="36"/>
        <end position="69"/>
    </location>
</feature>
<accession>A0A1D2A9N6</accession>
<sequence length="236" mass="25600">RMCLRHESFSSLSRGDLWGRTGLTWVPMSRLPSVSLPFPGGARPTDSPGTSRRSTTDSRQFSLGHSDSMSETSKAKLRILLASSPYGGSLHEKLVEYLQEQHADDVEVEDLGILPTYYEAAYKAGQAIDRASGKGLPDRAILCSSRGQGVAIVANKFKRVYATMVRDVEDAVSARSADHSNVLCLGARVTTFEDAQEAVEAWLKTSPGENWAETLREQILGAPAAIQGLDFASPLD</sequence>
<dbReference type="SUPFAM" id="SSF89623">
    <property type="entry name" value="Ribose/Galactose isomerase RpiB/AlsB"/>
    <property type="match status" value="1"/>
</dbReference>
<evidence type="ECO:0000256" key="1">
    <source>
        <dbReference type="SAM" id="MobiDB-lite"/>
    </source>
</evidence>
<dbReference type="InterPro" id="IPR036569">
    <property type="entry name" value="RpiB_LacA_LacB_sf"/>
</dbReference>
<proteinExistence type="predicted"/>
<dbReference type="GO" id="GO:0016853">
    <property type="term" value="F:isomerase activity"/>
    <property type="evidence" value="ECO:0007669"/>
    <property type="project" value="InterPro"/>
</dbReference>
<dbReference type="PANTHER" id="PTHR30345">
    <property type="entry name" value="RIBOSE-5-PHOSPHATE ISOMERASE B"/>
    <property type="match status" value="1"/>
</dbReference>
<dbReference type="EMBL" id="GDKF01002715">
    <property type="protein sequence ID" value="JAT75907.1"/>
    <property type="molecule type" value="Transcribed_RNA"/>
</dbReference>
<evidence type="ECO:0008006" key="3">
    <source>
        <dbReference type="Google" id="ProtNLM"/>
    </source>
</evidence>
<evidence type="ECO:0000313" key="2">
    <source>
        <dbReference type="EMBL" id="JAT75907.1"/>
    </source>
</evidence>
<organism evidence="2">
    <name type="scientific">Auxenochlorella protothecoides</name>
    <name type="common">Green microalga</name>
    <name type="synonym">Chlorella protothecoides</name>
    <dbReference type="NCBI Taxonomy" id="3075"/>
    <lineage>
        <taxon>Eukaryota</taxon>
        <taxon>Viridiplantae</taxon>
        <taxon>Chlorophyta</taxon>
        <taxon>core chlorophytes</taxon>
        <taxon>Trebouxiophyceae</taxon>
        <taxon>Chlorellales</taxon>
        <taxon>Chlorellaceae</taxon>
        <taxon>Auxenochlorella</taxon>
    </lineage>
</organism>
<dbReference type="AlphaFoldDB" id="A0A1D2A9N6"/>
<gene>
    <name evidence="2" type="ORF">g.28972</name>
</gene>
<name>A0A1D2A9N6_AUXPR</name>
<protein>
    <recommendedName>
        <fullName evidence="3">Ribose-5-phosphate isomerase</fullName>
    </recommendedName>
</protein>
<dbReference type="GO" id="GO:0005975">
    <property type="term" value="P:carbohydrate metabolic process"/>
    <property type="evidence" value="ECO:0007669"/>
    <property type="project" value="InterPro"/>
</dbReference>
<reference evidence="2" key="1">
    <citation type="submission" date="2015-08" db="EMBL/GenBank/DDBJ databases">
        <authorList>
            <person name="Babu N.S."/>
            <person name="Beckwith C.J."/>
            <person name="Beseler K.G."/>
            <person name="Brison A."/>
            <person name="Carone J.V."/>
            <person name="Caskin T.P."/>
            <person name="Diamond M."/>
            <person name="Durham M.E."/>
            <person name="Foxe J.M."/>
            <person name="Go M."/>
            <person name="Henderson B.A."/>
            <person name="Jones I.B."/>
            <person name="McGettigan J.A."/>
            <person name="Micheletti S.J."/>
            <person name="Nasrallah M.E."/>
            <person name="Ortiz D."/>
            <person name="Piller C.R."/>
            <person name="Privatt S.R."/>
            <person name="Schneider S.L."/>
            <person name="Sharp S."/>
            <person name="Smith T.C."/>
            <person name="Stanton J.D."/>
            <person name="Ullery H.E."/>
            <person name="Wilson R.J."/>
            <person name="Serrano M.G."/>
            <person name="Buck G."/>
            <person name="Lee V."/>
            <person name="Wang Y."/>
            <person name="Carvalho R."/>
            <person name="Voegtly L."/>
            <person name="Shi R."/>
            <person name="Duckworth R."/>
            <person name="Johnson A."/>
            <person name="Loviza R."/>
            <person name="Walstead R."/>
            <person name="Shah Z."/>
            <person name="Kiflezghi M."/>
            <person name="Wade K."/>
            <person name="Ball S.L."/>
            <person name="Bradley K.W."/>
            <person name="Asai D.J."/>
            <person name="Bowman C.A."/>
            <person name="Russell D.A."/>
            <person name="Pope W.H."/>
            <person name="Jacobs-Sera D."/>
            <person name="Hendrix R.W."/>
            <person name="Hatfull G.F."/>
        </authorList>
    </citation>
    <scope>NUCLEOTIDE SEQUENCE</scope>
</reference>
<dbReference type="Gene3D" id="3.40.1400.10">
    <property type="entry name" value="Sugar-phosphate isomerase, RpiB/LacA/LacB"/>
    <property type="match status" value="1"/>
</dbReference>
<feature type="non-terminal residue" evidence="2">
    <location>
        <position position="1"/>
    </location>
</feature>
<dbReference type="PANTHER" id="PTHR30345:SF0">
    <property type="entry name" value="DNA DAMAGE-REPAIR_TOLERATION PROTEIN DRT102"/>
    <property type="match status" value="1"/>
</dbReference>
<dbReference type="Pfam" id="PF02502">
    <property type="entry name" value="LacAB_rpiB"/>
    <property type="match status" value="1"/>
</dbReference>
<dbReference type="InterPro" id="IPR003500">
    <property type="entry name" value="RpiB_LacA_LacB"/>
</dbReference>